<name>A0A3B0Y164_9ZZZZ</name>
<evidence type="ECO:0008006" key="2">
    <source>
        <dbReference type="Google" id="ProtNLM"/>
    </source>
</evidence>
<sequence>MQKHEIKTCPRCNHPFECKSGDILNCQCETVKLNQQQRDYIFQKHDDCLCANCLGILRSEFNIVEFNQQMHKLIILK</sequence>
<proteinExistence type="predicted"/>
<evidence type="ECO:0000313" key="1">
    <source>
        <dbReference type="EMBL" id="VAW67839.1"/>
    </source>
</evidence>
<dbReference type="Pfam" id="PF14375">
    <property type="entry name" value="Cys_rich_CWC"/>
    <property type="match status" value="1"/>
</dbReference>
<reference evidence="1" key="1">
    <citation type="submission" date="2018-06" db="EMBL/GenBank/DDBJ databases">
        <authorList>
            <person name="Zhirakovskaya E."/>
        </authorList>
    </citation>
    <scope>NUCLEOTIDE SEQUENCE</scope>
</reference>
<accession>A0A3B0Y164</accession>
<dbReference type="InterPro" id="IPR032720">
    <property type="entry name" value="Cys_rich_CWC"/>
</dbReference>
<gene>
    <name evidence="1" type="ORF">MNBD_GAMMA08-83</name>
</gene>
<protein>
    <recommendedName>
        <fullName evidence="2">Cysteine-rich CWC</fullName>
    </recommendedName>
</protein>
<organism evidence="1">
    <name type="scientific">hydrothermal vent metagenome</name>
    <dbReference type="NCBI Taxonomy" id="652676"/>
    <lineage>
        <taxon>unclassified sequences</taxon>
        <taxon>metagenomes</taxon>
        <taxon>ecological metagenomes</taxon>
    </lineage>
</organism>
<dbReference type="AlphaFoldDB" id="A0A3B0Y164"/>
<dbReference type="EMBL" id="UOFH01000408">
    <property type="protein sequence ID" value="VAW67839.1"/>
    <property type="molecule type" value="Genomic_DNA"/>
</dbReference>